<keyword evidence="5 8" id="KW-0067">ATP-binding</keyword>
<keyword evidence="4 8" id="KW-0547">Nucleotide-binding</keyword>
<feature type="short sequence motif" description="'HIGH' region" evidence="8">
    <location>
        <begin position="46"/>
        <end position="56"/>
    </location>
</feature>
<accession>A0A7J3ZJY2</accession>
<dbReference type="InterPro" id="IPR013155">
    <property type="entry name" value="M/V/L/I-tRNA-synth_anticd-bd"/>
</dbReference>
<dbReference type="GO" id="GO:0005524">
    <property type="term" value="F:ATP binding"/>
    <property type="evidence" value="ECO:0007669"/>
    <property type="project" value="UniProtKB-UniRule"/>
</dbReference>
<dbReference type="SUPFAM" id="SSF52374">
    <property type="entry name" value="Nucleotidylyl transferase"/>
    <property type="match status" value="1"/>
</dbReference>
<dbReference type="InterPro" id="IPR009080">
    <property type="entry name" value="tRNAsynth_Ia_anticodon-bd"/>
</dbReference>
<keyword evidence="7 8" id="KW-0030">Aminoacyl-tRNA synthetase</keyword>
<evidence type="ECO:0000256" key="6">
    <source>
        <dbReference type="ARBA" id="ARBA00022917"/>
    </source>
</evidence>
<dbReference type="InterPro" id="IPR020791">
    <property type="entry name" value="Leu-tRNA-lgase_arc"/>
</dbReference>
<dbReference type="NCBIfam" id="NF008957">
    <property type="entry name" value="PRK12300.1"/>
    <property type="match status" value="1"/>
</dbReference>
<proteinExistence type="inferred from homology"/>
<feature type="domain" description="Methionyl/Valyl/Leucyl/Isoleucyl-tRNA synthetase anticodon-binding" evidence="11">
    <location>
        <begin position="727"/>
        <end position="851"/>
    </location>
</feature>
<dbReference type="NCBIfam" id="TIGR00395">
    <property type="entry name" value="leuS_arch"/>
    <property type="match status" value="1"/>
</dbReference>
<dbReference type="GO" id="GO:0006429">
    <property type="term" value="P:leucyl-tRNA aminoacylation"/>
    <property type="evidence" value="ECO:0007669"/>
    <property type="project" value="UniProtKB-UniRule"/>
</dbReference>
<keyword evidence="2 8" id="KW-0963">Cytoplasm</keyword>
<reference evidence="12" key="1">
    <citation type="journal article" date="2020" name="mSystems">
        <title>Genome- and Community-Level Interaction Insights into Carbon Utilization and Element Cycling Functions of Hydrothermarchaeota in Hydrothermal Sediment.</title>
        <authorList>
            <person name="Zhou Z."/>
            <person name="Liu Y."/>
            <person name="Xu W."/>
            <person name="Pan J."/>
            <person name="Luo Z.H."/>
            <person name="Li M."/>
        </authorList>
    </citation>
    <scope>NUCLEOTIDE SEQUENCE [LARGE SCALE GENOMIC DNA]</scope>
    <source>
        <strain evidence="12">SpSt-1116</strain>
    </source>
</reference>
<dbReference type="SUPFAM" id="SSF47323">
    <property type="entry name" value="Anticodon-binding domain of a subclass of class I aminoacyl-tRNA synthetases"/>
    <property type="match status" value="1"/>
</dbReference>
<dbReference type="Gene3D" id="3.40.50.620">
    <property type="entry name" value="HUPs"/>
    <property type="match status" value="1"/>
</dbReference>
<dbReference type="InterPro" id="IPR014729">
    <property type="entry name" value="Rossmann-like_a/b/a_fold"/>
</dbReference>
<evidence type="ECO:0000256" key="7">
    <source>
        <dbReference type="ARBA" id="ARBA00023146"/>
    </source>
</evidence>
<dbReference type="InterPro" id="IPR004493">
    <property type="entry name" value="Leu-tRNA-synth_Ia_arc/euk"/>
</dbReference>
<dbReference type="GO" id="GO:0002161">
    <property type="term" value="F:aminoacyl-tRNA deacylase activity"/>
    <property type="evidence" value="ECO:0007669"/>
    <property type="project" value="InterPro"/>
</dbReference>
<sequence>MPESDKFRAFLVEISEKWRAKWEAEGIFEADPEPGKPKMFLTAAYPYPNAPLHLGHALTYTIPDVIAKYKRMQGFNVLFPMGFHFTGTPVLTMSEAISRGDQSVIEQFTKLHGVPPEDIEKLKEPLSMAEYFRSWAERDLKGLLLGIDWRRTFTTVEPEYNKFIEWQFEKLRKKGFIVQGTHPVGWCPFHQSPVSMHDTIDDVEPEIQEFTLIYFIDEEDNTYYPAATLRPETVLGVTNIWVNPNARYVVASVDGKRLLLSAEAFYKVGFQRRNVEKEGELEGRSLVGKRVRNPVTGKVVPVFDSMFVDPDTGTGIVMSVPAHAPYDYVALREASERQDGVGLEARKLKPIPLIRVVGYSELPAKDVVERAGVKSTSERELLDSITKRVYLEEHERGVMREDLASLVEESEREAREFIERNIAGKPVGIVREKIVAWLKAHGLADSLYELANKPVYCRCGTKVVVKVLEDQWFIDYENSEWKAAVKMALERVEIIPDDYRPQFYHTVDWLKKKACARSRGLGTKLPWDRRWIIESLSDSTIYMAFYTIIHKIRKHDIRPESLIEEFWDYVFLGSGDPLEVSKRSGVPVEVLRSLREEFLYWYPLDNRHSGKDLVPNHLTFMMFNHVAIFPEELWPRRIVVNGHIMVEGEKMSKSKGNIVPLHKALAIAGPDVLRLSLITAAEIGKDVNFTKELIEAILRRLERIYELATRVFSVETKAESHDLDFVDQVLASKFHIRHLEATESLEACRLRQASVIVFSLIDSDIREYLELKDRPNHELLRALFRAWIRMMAPFTPAFAEELWHLAGSEESVFNAQWPRPSEIPFYPKSLLSHYLSEMVLEDINSILRASKRRANGATVVVASREKQSVMKELVLGVSTGRTLEDLARTVAPKWMVKRPIEAVKEVVERVSILPQSLRDLLATGIDEAELLKTAAQVLERKLGFAIEILREEAERQQPFRREPLPLKPAIILELE</sequence>
<keyword evidence="6 8" id="KW-0648">Protein biosynthesis</keyword>
<dbReference type="Pfam" id="PF08264">
    <property type="entry name" value="Anticodon_1"/>
    <property type="match status" value="1"/>
</dbReference>
<feature type="binding site" evidence="8">
    <location>
        <position position="653"/>
    </location>
    <ligand>
        <name>ATP</name>
        <dbReference type="ChEBI" id="CHEBI:30616"/>
    </ligand>
</feature>
<comment type="catalytic activity">
    <reaction evidence="8">
        <text>tRNA(Leu) + L-leucine + ATP = L-leucyl-tRNA(Leu) + AMP + diphosphate</text>
        <dbReference type="Rhea" id="RHEA:11688"/>
        <dbReference type="Rhea" id="RHEA-COMP:9613"/>
        <dbReference type="Rhea" id="RHEA-COMP:9622"/>
        <dbReference type="ChEBI" id="CHEBI:30616"/>
        <dbReference type="ChEBI" id="CHEBI:33019"/>
        <dbReference type="ChEBI" id="CHEBI:57427"/>
        <dbReference type="ChEBI" id="CHEBI:78442"/>
        <dbReference type="ChEBI" id="CHEBI:78494"/>
        <dbReference type="ChEBI" id="CHEBI:456215"/>
        <dbReference type="EC" id="6.1.1.4"/>
    </reaction>
</comment>
<comment type="subcellular location">
    <subcellularLocation>
        <location evidence="8">Cytoplasm</location>
    </subcellularLocation>
</comment>
<dbReference type="InterPro" id="IPR009008">
    <property type="entry name" value="Val/Leu/Ile-tRNA-synth_edit"/>
</dbReference>
<dbReference type="GO" id="GO:0005737">
    <property type="term" value="C:cytoplasm"/>
    <property type="evidence" value="ECO:0007669"/>
    <property type="project" value="UniProtKB-SubCell"/>
</dbReference>
<organism evidence="12">
    <name type="scientific">Fervidicoccus fontis</name>
    <dbReference type="NCBI Taxonomy" id="683846"/>
    <lineage>
        <taxon>Archaea</taxon>
        <taxon>Thermoproteota</taxon>
        <taxon>Thermoprotei</taxon>
        <taxon>Fervidicoccales</taxon>
        <taxon>Fervidicoccaceae</taxon>
        <taxon>Fervidicoccus</taxon>
    </lineage>
</organism>
<feature type="domain" description="Aminoacyl-tRNA synthetase class Ia" evidence="10">
    <location>
        <begin position="18"/>
        <end position="689"/>
    </location>
</feature>
<dbReference type="InterPro" id="IPR002300">
    <property type="entry name" value="aa-tRNA-synth_Ia"/>
</dbReference>
<evidence type="ECO:0000313" key="12">
    <source>
        <dbReference type="EMBL" id="HHQ80426.1"/>
    </source>
</evidence>
<feature type="short sequence motif" description="'KMSKS' region" evidence="8">
    <location>
        <begin position="650"/>
        <end position="654"/>
    </location>
</feature>
<dbReference type="Gene3D" id="1.10.730.10">
    <property type="entry name" value="Isoleucyl-tRNA Synthetase, Domain 1"/>
    <property type="match status" value="1"/>
</dbReference>
<dbReference type="GO" id="GO:0004823">
    <property type="term" value="F:leucine-tRNA ligase activity"/>
    <property type="evidence" value="ECO:0007669"/>
    <property type="project" value="UniProtKB-UniRule"/>
</dbReference>
<dbReference type="Gene3D" id="3.90.740.10">
    <property type="entry name" value="Valyl/Leucyl/Isoleucyl-tRNA synthetase, editing domain"/>
    <property type="match status" value="1"/>
</dbReference>
<dbReference type="PROSITE" id="PS00178">
    <property type="entry name" value="AA_TRNA_LIGASE_I"/>
    <property type="match status" value="1"/>
</dbReference>
<evidence type="ECO:0000259" key="10">
    <source>
        <dbReference type="Pfam" id="PF00133"/>
    </source>
</evidence>
<evidence type="ECO:0000256" key="1">
    <source>
        <dbReference type="ARBA" id="ARBA00005594"/>
    </source>
</evidence>
<evidence type="ECO:0000256" key="8">
    <source>
        <dbReference type="HAMAP-Rule" id="MF_00049"/>
    </source>
</evidence>
<evidence type="ECO:0000256" key="5">
    <source>
        <dbReference type="ARBA" id="ARBA00022840"/>
    </source>
</evidence>
<dbReference type="Pfam" id="PF00133">
    <property type="entry name" value="tRNA-synt_1"/>
    <property type="match status" value="1"/>
</dbReference>
<gene>
    <name evidence="8 12" type="primary">leuS</name>
    <name evidence="12" type="ORF">ENM78_03060</name>
</gene>
<dbReference type="SUPFAM" id="SSF50677">
    <property type="entry name" value="ValRS/IleRS/LeuRS editing domain"/>
    <property type="match status" value="1"/>
</dbReference>
<keyword evidence="3 8" id="KW-0436">Ligase</keyword>
<dbReference type="Gene3D" id="3.30.2320.20">
    <property type="entry name" value="Class I aminoacyl-tRNA synthetases (RS)"/>
    <property type="match status" value="1"/>
</dbReference>
<name>A0A7J3ZJY2_9CREN</name>
<dbReference type="InterPro" id="IPR001412">
    <property type="entry name" value="aa-tRNA-synth_I_CS"/>
</dbReference>
<evidence type="ECO:0000259" key="11">
    <source>
        <dbReference type="Pfam" id="PF08264"/>
    </source>
</evidence>
<evidence type="ECO:0000256" key="4">
    <source>
        <dbReference type="ARBA" id="ARBA00022741"/>
    </source>
</evidence>
<evidence type="ECO:0000256" key="9">
    <source>
        <dbReference type="RuleBase" id="RU363035"/>
    </source>
</evidence>
<evidence type="ECO:0000256" key="3">
    <source>
        <dbReference type="ARBA" id="ARBA00022598"/>
    </source>
</evidence>
<evidence type="ECO:0000256" key="2">
    <source>
        <dbReference type="ARBA" id="ARBA00022490"/>
    </source>
</evidence>
<dbReference type="HAMAP" id="MF_00049_A">
    <property type="entry name" value="Leu_tRNA_synth_A"/>
    <property type="match status" value="1"/>
</dbReference>
<dbReference type="AlphaFoldDB" id="A0A7J3ZJY2"/>
<comment type="similarity">
    <text evidence="1 8 9">Belongs to the class-I aminoacyl-tRNA synthetase family.</text>
</comment>
<comment type="caution">
    <text evidence="12">The sequence shown here is derived from an EMBL/GenBank/DDBJ whole genome shotgun (WGS) entry which is preliminary data.</text>
</comment>
<dbReference type="EMBL" id="DRZC01000036">
    <property type="protein sequence ID" value="HHQ80426.1"/>
    <property type="molecule type" value="Genomic_DNA"/>
</dbReference>
<dbReference type="EC" id="6.1.1.4" evidence="8"/>
<dbReference type="PANTHER" id="PTHR45794:SF1">
    <property type="entry name" value="LEUCINE--TRNA LIGASE, CYTOPLASMIC"/>
    <property type="match status" value="1"/>
</dbReference>
<protein>
    <recommendedName>
        <fullName evidence="8">Leucine--tRNA ligase</fullName>
        <ecNumber evidence="8">6.1.1.4</ecNumber>
    </recommendedName>
    <alternativeName>
        <fullName evidence="8">Leucyl-tRNA synthetase</fullName>
        <shortName evidence="8">LeuRS</shortName>
    </alternativeName>
</protein>
<dbReference type="PANTHER" id="PTHR45794">
    <property type="entry name" value="LEUCYL-TRNA SYNTHETASE"/>
    <property type="match status" value="1"/>
</dbReference>
<dbReference type="Gene3D" id="1.10.10.720">
    <property type="entry name" value="leucyl-tRNA synthetase"/>
    <property type="match status" value="1"/>
</dbReference>